<name>A0ABP6RDT3_9MICC</name>
<evidence type="ECO:0000313" key="2">
    <source>
        <dbReference type="EMBL" id="GAA3281470.1"/>
    </source>
</evidence>
<dbReference type="SUPFAM" id="SSF55729">
    <property type="entry name" value="Acyl-CoA N-acyltransferases (Nat)"/>
    <property type="match status" value="1"/>
</dbReference>
<reference evidence="3" key="1">
    <citation type="journal article" date="2019" name="Int. J. Syst. Evol. Microbiol.">
        <title>The Global Catalogue of Microorganisms (GCM) 10K type strain sequencing project: providing services to taxonomists for standard genome sequencing and annotation.</title>
        <authorList>
            <consortium name="The Broad Institute Genomics Platform"/>
            <consortium name="The Broad Institute Genome Sequencing Center for Infectious Disease"/>
            <person name="Wu L."/>
            <person name="Ma J."/>
        </authorList>
    </citation>
    <scope>NUCLEOTIDE SEQUENCE [LARGE SCALE GENOMIC DNA]</scope>
    <source>
        <strain evidence="3">JCM 11483</strain>
    </source>
</reference>
<dbReference type="Proteomes" id="UP001501736">
    <property type="component" value="Unassembled WGS sequence"/>
</dbReference>
<dbReference type="InterPro" id="IPR000182">
    <property type="entry name" value="GNAT_dom"/>
</dbReference>
<keyword evidence="3" id="KW-1185">Reference proteome</keyword>
<organism evidence="2 3">
    <name type="scientific">Nesterenkonia halobia</name>
    <dbReference type="NCBI Taxonomy" id="37922"/>
    <lineage>
        <taxon>Bacteria</taxon>
        <taxon>Bacillati</taxon>
        <taxon>Actinomycetota</taxon>
        <taxon>Actinomycetes</taxon>
        <taxon>Micrococcales</taxon>
        <taxon>Micrococcaceae</taxon>
        <taxon>Nesterenkonia</taxon>
    </lineage>
</organism>
<gene>
    <name evidence="2" type="ORF">GCM10020260_07030</name>
</gene>
<dbReference type="Pfam" id="PF13302">
    <property type="entry name" value="Acetyltransf_3"/>
    <property type="match status" value="1"/>
</dbReference>
<dbReference type="EMBL" id="BAAAYG010000003">
    <property type="protein sequence ID" value="GAA3281470.1"/>
    <property type="molecule type" value="Genomic_DNA"/>
</dbReference>
<dbReference type="InterPro" id="IPR016181">
    <property type="entry name" value="Acyl_CoA_acyltransferase"/>
</dbReference>
<proteinExistence type="predicted"/>
<sequence length="262" mass="29026">MDRFAIRPEDPDQPLEEIWPPFGLRLETPRLALRVVRETDFPAWVAAVTSGVVRGERNPFAHAWNENSPEELVRGSLPWLWSTRASVGPDSWTLLFGVFLKPVERHGVIRTGGDDGDDDRTDDDGAAAPVVRAGERLIGMQDCAAAEWPALATVSSGSWLAADHQGVGYGREMRAGMLLWAVDHFGASFAESGAYSWNEPSRRVSLGLGYQEVGRRRVSDAQGRCAEWEDQFRLAAEDFRRPDWTVGVQGSERLRAFFSAAA</sequence>
<feature type="domain" description="N-acetyltransferase" evidence="1">
    <location>
        <begin position="130"/>
        <end position="210"/>
    </location>
</feature>
<accession>A0ABP6RDT3</accession>
<protein>
    <submittedName>
        <fullName evidence="2">GNAT family N-acetyltransferase</fullName>
    </submittedName>
</protein>
<comment type="caution">
    <text evidence="2">The sequence shown here is derived from an EMBL/GenBank/DDBJ whole genome shotgun (WGS) entry which is preliminary data.</text>
</comment>
<evidence type="ECO:0000313" key="3">
    <source>
        <dbReference type="Proteomes" id="UP001501736"/>
    </source>
</evidence>
<dbReference type="Gene3D" id="3.40.630.30">
    <property type="match status" value="1"/>
</dbReference>
<dbReference type="RefSeq" id="WP_344718236.1">
    <property type="nucleotide sequence ID" value="NZ_BAAAYG010000003.1"/>
</dbReference>
<evidence type="ECO:0000259" key="1">
    <source>
        <dbReference type="Pfam" id="PF13302"/>
    </source>
</evidence>